<organism evidence="3">
    <name type="scientific">Blastobotrys adeninivorans</name>
    <name type="common">Yeast</name>
    <name type="synonym">Arxula adeninivorans</name>
    <dbReference type="NCBI Taxonomy" id="409370"/>
    <lineage>
        <taxon>Eukaryota</taxon>
        <taxon>Fungi</taxon>
        <taxon>Dikarya</taxon>
        <taxon>Ascomycota</taxon>
        <taxon>Saccharomycotina</taxon>
        <taxon>Dipodascomycetes</taxon>
        <taxon>Dipodascales</taxon>
        <taxon>Trichomonascaceae</taxon>
        <taxon>Blastobotrys</taxon>
    </lineage>
</organism>
<feature type="region of interest" description="Disordered" evidence="2">
    <location>
        <begin position="131"/>
        <end position="163"/>
    </location>
</feature>
<evidence type="ECO:0000256" key="1">
    <source>
        <dbReference type="SAM" id="Coils"/>
    </source>
</evidence>
<feature type="region of interest" description="Disordered" evidence="2">
    <location>
        <begin position="555"/>
        <end position="603"/>
    </location>
</feature>
<dbReference type="AlphaFoldDB" id="A0A060T7H5"/>
<gene>
    <name evidence="3" type="ORF">GNLVRS02_ARAD1B19074g</name>
</gene>
<feature type="coiled-coil region" evidence="1">
    <location>
        <begin position="605"/>
        <end position="635"/>
    </location>
</feature>
<keyword evidence="1" id="KW-0175">Coiled coil</keyword>
<sequence>MAKSKKGRKKTPSKGTGSTAAKASGSGPSQVLGPGAANGSTGPQSAPSGPSTPIEFGNADQYFPPGQSPKVRVFGKNEEVVNSAFPKPPVRFSGLGDGSVLNFAASKDGTSLSSSPPSGLRPGLLFTASQLAGGHVPLSQDEESKGTHKPSSNDKIVNSDIRPMSPPLDPPPMAGEAIDSDYRDHPALMPKEEYLAKQNKVFQELTGYPSWNEHRAAGVSDDRQDHHLRRITELVVAGLDEEIYNEFREQRFIQDEVEWAGQQALAVGGKDPEETTQEVIANVIRDYQRLKSQVSRLELEFIRMRKARVDIENDRNDAHTSYHRELMRRVKLEQLCRVLHSKVVMYEEGQKRMEQSQEKATTARRASSPPPSQPQQQPRPTITDTPKTDKANAQDSTLLQPWLNINSDYKKDTLPSMAELIKFVSPDPNEAPSAPDRKSQLKSVLKTFFDQYQTREEYFAQMIKMKQLQIQVWRQRAQKYHQQAMLESKRAKMLSQHIEDAAKLGSDDSPRAGFLTVMLTHLSEKIEGMLSENSDVEKLKELSQDVALIKRAFEGDDKTEANGPKSPVPSAAKQRDNKGKQPISTSEPESFKQAPQPSVGAQLNAGDNEKAVQELQEKLLEAQAESRELKEINKTLHGNIDLQANKIQALSTELSDQLAKQWDVLFEAMYTAVQQENSEEFVNKMKQFMKVAKQTNPRSASEDSRLEEQGLNEQEPEQESDEQEPSDPEVEESDDESEQESDDDSDYDSRPDYEPSHELSINDDGTQLMLLKRFLEQMGPDEMTDKPDQERENQLPVAEIFKRAFGFDITGMTIGQLLREFESKTPCNYPSCPFHNENAPLRQSVKDLLSKFDHHEPTGLVDSKSGRPLHANGKPLYGPERPPNLHPTPISTINPQHERGFV</sequence>
<feature type="region of interest" description="Disordered" evidence="2">
    <location>
        <begin position="693"/>
        <end position="765"/>
    </location>
</feature>
<reference evidence="3" key="2">
    <citation type="submission" date="2014-06" db="EMBL/GenBank/DDBJ databases">
        <title>The complete genome of Blastobotrys (Arxula) adeninivorans LS3 - a yeast of biotechnological interest.</title>
        <authorList>
            <person name="Kunze G."/>
            <person name="Gaillardin C."/>
            <person name="Czernicka M."/>
            <person name="Durrens P."/>
            <person name="Martin T."/>
            <person name="Boer E."/>
            <person name="Gabaldon T."/>
            <person name="Cruz J."/>
            <person name="Talla E."/>
            <person name="Marck C."/>
            <person name="Goffeau A."/>
            <person name="Barbe V."/>
            <person name="Baret P."/>
            <person name="Baronian K."/>
            <person name="Beier S."/>
            <person name="Bleykasten C."/>
            <person name="Bode R."/>
            <person name="Casaregola S."/>
            <person name="Despons L."/>
            <person name="Fairhead C."/>
            <person name="Giersberg M."/>
            <person name="Gierski P."/>
            <person name="Hahnel U."/>
            <person name="Hartmann A."/>
            <person name="Jankowska D."/>
            <person name="Jubin C."/>
            <person name="Jung P."/>
            <person name="Lafontaine I."/>
            <person name="Leh-Louis V."/>
            <person name="Lemaire M."/>
            <person name="Marcet-Houben M."/>
            <person name="Mascher M."/>
            <person name="Morel G."/>
            <person name="Richard G.-F."/>
            <person name="Riechen J."/>
            <person name="Sacerdot C."/>
            <person name="Sarkar A."/>
            <person name="Savel G."/>
            <person name="Schacherer J."/>
            <person name="Sherman D."/>
            <person name="Straub M.-L."/>
            <person name="Stein N."/>
            <person name="Thierry A."/>
            <person name="Trautwein-Schult A."/>
            <person name="Westhof E."/>
            <person name="Worch S."/>
            <person name="Dujon B."/>
            <person name="Souciet J.-L."/>
            <person name="Wincker P."/>
            <person name="Scholz U."/>
            <person name="Neuveglise N."/>
        </authorList>
    </citation>
    <scope>NUCLEOTIDE SEQUENCE</scope>
    <source>
        <strain evidence="3">LS3</strain>
    </source>
</reference>
<reference evidence="3" key="1">
    <citation type="submission" date="2014-02" db="EMBL/GenBank/DDBJ databases">
        <authorList>
            <person name="Genoscope - CEA"/>
        </authorList>
    </citation>
    <scope>NUCLEOTIDE SEQUENCE</scope>
    <source>
        <strain evidence="3">LS3</strain>
    </source>
</reference>
<name>A0A060T7H5_BLAAD</name>
<feature type="compositionally biased region" description="Polar residues" evidence="2">
    <location>
        <begin position="38"/>
        <end position="51"/>
    </location>
</feature>
<feature type="compositionally biased region" description="Polar residues" evidence="2">
    <location>
        <begin position="582"/>
        <end position="601"/>
    </location>
</feature>
<evidence type="ECO:0000313" key="3">
    <source>
        <dbReference type="EMBL" id="CDP36704.1"/>
    </source>
</evidence>
<accession>A0A060T7H5</accession>
<feature type="coiled-coil region" evidence="1">
    <location>
        <begin position="280"/>
        <end position="307"/>
    </location>
</feature>
<dbReference type="EMBL" id="HG937692">
    <property type="protein sequence ID" value="CDP36704.1"/>
    <property type="molecule type" value="Genomic_DNA"/>
</dbReference>
<protein>
    <submittedName>
        <fullName evidence="3">ARAD1B19074p</fullName>
    </submittedName>
</protein>
<feature type="compositionally biased region" description="Acidic residues" evidence="2">
    <location>
        <begin position="714"/>
        <end position="746"/>
    </location>
</feature>
<evidence type="ECO:0000256" key="2">
    <source>
        <dbReference type="SAM" id="MobiDB-lite"/>
    </source>
</evidence>
<feature type="region of interest" description="Disordered" evidence="2">
    <location>
        <begin position="1"/>
        <end position="71"/>
    </location>
</feature>
<proteinExistence type="predicted"/>
<feature type="compositionally biased region" description="Basic and acidic residues" evidence="2">
    <location>
        <begin position="747"/>
        <end position="757"/>
    </location>
</feature>
<feature type="region of interest" description="Disordered" evidence="2">
    <location>
        <begin position="349"/>
        <end position="397"/>
    </location>
</feature>
<feature type="compositionally biased region" description="Basic residues" evidence="2">
    <location>
        <begin position="1"/>
        <end position="12"/>
    </location>
</feature>
<feature type="region of interest" description="Disordered" evidence="2">
    <location>
        <begin position="855"/>
        <end position="902"/>
    </location>
</feature>